<proteinExistence type="predicted"/>
<name>A0A6J5NE93_9CAUD</name>
<evidence type="ECO:0000256" key="1">
    <source>
        <dbReference type="SAM" id="MobiDB-lite"/>
    </source>
</evidence>
<feature type="compositionally biased region" description="Polar residues" evidence="1">
    <location>
        <begin position="1"/>
        <end position="18"/>
    </location>
</feature>
<feature type="region of interest" description="Disordered" evidence="1">
    <location>
        <begin position="1"/>
        <end position="35"/>
    </location>
</feature>
<sequence>MSEQDIGNTGNTDSSVEPTDQEQTKTYTQKEFDDHMARMKSSISKKYEKTYAELGDVDELRKLKLESEKKHQEEQVKRGEFEKILQDLASKKDAEIQKRDQIIKEFTVDLPLVNAAAQYRSVNPDQVKALLKPNVRLSTDGEVEIVDKTGAVRYNDAGQPFRVEDLVKEFLDTNPHFVQPTPATTQGKSNIGQSPEKIDVTKLDMKNPEHRKLYKELQNKR</sequence>
<dbReference type="EMBL" id="LR796596">
    <property type="protein sequence ID" value="CAB4153829.1"/>
    <property type="molecule type" value="Genomic_DNA"/>
</dbReference>
<gene>
    <name evidence="2" type="ORF">UFOVP635_32</name>
</gene>
<reference evidence="2" key="1">
    <citation type="submission" date="2020-04" db="EMBL/GenBank/DDBJ databases">
        <authorList>
            <person name="Chiriac C."/>
            <person name="Salcher M."/>
            <person name="Ghai R."/>
            <person name="Kavagutti S V."/>
        </authorList>
    </citation>
    <scope>NUCLEOTIDE SEQUENCE</scope>
</reference>
<protein>
    <submittedName>
        <fullName evidence="2">Uncharacterized protein</fullName>
    </submittedName>
</protein>
<feature type="compositionally biased region" description="Polar residues" evidence="1">
    <location>
        <begin position="181"/>
        <end position="193"/>
    </location>
</feature>
<accession>A0A6J5NE93</accession>
<evidence type="ECO:0000313" key="2">
    <source>
        <dbReference type="EMBL" id="CAB4153829.1"/>
    </source>
</evidence>
<feature type="region of interest" description="Disordered" evidence="1">
    <location>
        <begin position="176"/>
        <end position="198"/>
    </location>
</feature>
<organism evidence="2">
    <name type="scientific">uncultured Caudovirales phage</name>
    <dbReference type="NCBI Taxonomy" id="2100421"/>
    <lineage>
        <taxon>Viruses</taxon>
        <taxon>Duplodnaviria</taxon>
        <taxon>Heunggongvirae</taxon>
        <taxon>Uroviricota</taxon>
        <taxon>Caudoviricetes</taxon>
        <taxon>Peduoviridae</taxon>
        <taxon>Maltschvirus</taxon>
        <taxon>Maltschvirus maltsch</taxon>
    </lineage>
</organism>